<dbReference type="Pfam" id="PF07009">
    <property type="entry name" value="NusG_II"/>
    <property type="match status" value="1"/>
</dbReference>
<dbReference type="EMBL" id="CP158367">
    <property type="protein sequence ID" value="XBX73784.1"/>
    <property type="molecule type" value="Genomic_DNA"/>
</dbReference>
<keyword evidence="1" id="KW-0812">Transmembrane</keyword>
<feature type="transmembrane region" description="Helical" evidence="1">
    <location>
        <begin position="6"/>
        <end position="26"/>
    </location>
</feature>
<sequence>MKKGDLILIGIVLILSLFGIGMYYLFLSGQEVEGARVIIEQEGEKWGSVPLFEEDRSEEIVFNGPVGETVVLLGEDYVTVKHSDCPDQICVNFGRATRPGQSITCLPNRVFVRIEGGEQPDVDF</sequence>
<organism evidence="2">
    <name type="scientific">Proteinivorax tanatarense</name>
    <dbReference type="NCBI Taxonomy" id="1260629"/>
    <lineage>
        <taxon>Bacteria</taxon>
        <taxon>Bacillati</taxon>
        <taxon>Bacillota</taxon>
        <taxon>Clostridia</taxon>
        <taxon>Eubacteriales</taxon>
        <taxon>Proteinivoracaceae</taxon>
        <taxon>Proteinivorax</taxon>
    </lineage>
</organism>
<proteinExistence type="predicted"/>
<dbReference type="Gene3D" id="2.60.320.10">
    <property type="entry name" value="N-utilization substance G protein NusG, insert domain"/>
    <property type="match status" value="1"/>
</dbReference>
<keyword evidence="1" id="KW-0472">Membrane</keyword>
<reference evidence="2" key="2">
    <citation type="submission" date="2024-06" db="EMBL/GenBank/DDBJ databases">
        <authorList>
            <person name="Petrova K.O."/>
            <person name="Toshchakov S.V."/>
            <person name="Boltjanskaja Y.V."/>
            <person name="Kevbrin V."/>
        </authorList>
    </citation>
    <scope>NUCLEOTIDE SEQUENCE</scope>
    <source>
        <strain evidence="2">Z-910T</strain>
    </source>
</reference>
<gene>
    <name evidence="2" type="ORF">PRVXT_001786</name>
</gene>
<protein>
    <submittedName>
        <fullName evidence="2">NusG domain II-containing protein</fullName>
    </submittedName>
</protein>
<dbReference type="RefSeq" id="WP_350342546.1">
    <property type="nucleotide sequence ID" value="NZ_CP158367.1"/>
</dbReference>
<evidence type="ECO:0000256" key="1">
    <source>
        <dbReference type="SAM" id="Phobius"/>
    </source>
</evidence>
<accession>A0AAU7VIT4</accession>
<name>A0AAU7VIT4_9FIRM</name>
<dbReference type="AlphaFoldDB" id="A0AAU7VIT4"/>
<evidence type="ECO:0000313" key="2">
    <source>
        <dbReference type="EMBL" id="XBX73784.1"/>
    </source>
</evidence>
<dbReference type="InterPro" id="IPR038690">
    <property type="entry name" value="NusG_2_sf"/>
</dbReference>
<reference evidence="2" key="1">
    <citation type="journal article" date="2013" name="Extremophiles">
        <title>Proteinivorax tanatarense gen. nov., sp. nov., an anaerobic, haloalkaliphilic, proteolytic bacterium isolated from a decaying algal bloom, and proposal of Proteinivoraceae fam. nov.</title>
        <authorList>
            <person name="Kevbrin V."/>
            <person name="Boltyanskaya Y."/>
            <person name="Zhilina T."/>
            <person name="Kolganova T."/>
            <person name="Lavrentjeva E."/>
            <person name="Kuznetsov B."/>
        </authorList>
    </citation>
    <scope>NUCLEOTIDE SEQUENCE</scope>
    <source>
        <strain evidence="2">Z-910T</strain>
    </source>
</reference>
<keyword evidence="1" id="KW-1133">Transmembrane helix</keyword>